<keyword evidence="12" id="KW-0245">EGF-like domain</keyword>
<evidence type="ECO:0000256" key="15">
    <source>
        <dbReference type="SAM" id="SignalP"/>
    </source>
</evidence>
<feature type="transmembrane region" description="Helical" evidence="14">
    <location>
        <begin position="849"/>
        <end position="869"/>
    </location>
</feature>
<gene>
    <name evidence="18" type="ORF">O0I10_000488</name>
</gene>
<dbReference type="GeneID" id="83207910"/>
<dbReference type="InterPro" id="IPR003593">
    <property type="entry name" value="AAA+_ATPase"/>
</dbReference>
<keyword evidence="8" id="KW-0067">ATP-binding</keyword>
<evidence type="ECO:0000259" key="16">
    <source>
        <dbReference type="PROSITE" id="PS50026"/>
    </source>
</evidence>
<feature type="transmembrane region" description="Helical" evidence="14">
    <location>
        <begin position="958"/>
        <end position="977"/>
    </location>
</feature>
<proteinExistence type="inferred from homology"/>
<protein>
    <recommendedName>
        <fullName evidence="20">Abc transporter</fullName>
    </recommendedName>
</protein>
<comment type="subcellular location">
    <subcellularLocation>
        <location evidence="1">Endoplasmic reticulum membrane</location>
        <topology evidence="1">Multi-pass membrane protein</topology>
    </subcellularLocation>
</comment>
<feature type="region of interest" description="Disordered" evidence="13">
    <location>
        <begin position="702"/>
        <end position="736"/>
    </location>
</feature>
<dbReference type="InterPro" id="IPR043926">
    <property type="entry name" value="ABCG_dom"/>
</dbReference>
<dbReference type="InterPro" id="IPR013525">
    <property type="entry name" value="ABC2_TM"/>
</dbReference>
<keyword evidence="10 14" id="KW-0472">Membrane</keyword>
<dbReference type="GO" id="GO:0140359">
    <property type="term" value="F:ABC-type transporter activity"/>
    <property type="evidence" value="ECO:0007669"/>
    <property type="project" value="InterPro"/>
</dbReference>
<reference evidence="18 19" key="1">
    <citation type="submission" date="2023-03" db="EMBL/GenBank/DDBJ databases">
        <title>Genome sequence of Lichtheimia ornata CBS 291.66.</title>
        <authorList>
            <person name="Mohabir J.T."/>
            <person name="Shea T.P."/>
            <person name="Kurbessoian T."/>
            <person name="Berby B."/>
            <person name="Fontaine J."/>
            <person name="Livny J."/>
            <person name="Gnirke A."/>
            <person name="Stajich J.E."/>
            <person name="Cuomo C.A."/>
        </authorList>
    </citation>
    <scope>NUCLEOTIDE SEQUENCE [LARGE SCALE GENOMIC DNA]</scope>
    <source>
        <strain evidence="18">CBS 291.66</strain>
    </source>
</reference>
<dbReference type="InterPro" id="IPR027417">
    <property type="entry name" value="P-loop_NTPase"/>
</dbReference>
<comment type="caution">
    <text evidence="18">The sequence shown here is derived from an EMBL/GenBank/DDBJ whole genome shotgun (WGS) entry which is preliminary data.</text>
</comment>
<dbReference type="Pfam" id="PF00005">
    <property type="entry name" value="ABC_tran"/>
    <property type="match status" value="1"/>
</dbReference>
<feature type="domain" description="EGF-like" evidence="16">
    <location>
        <begin position="91"/>
        <end position="129"/>
    </location>
</feature>
<keyword evidence="6" id="KW-0547">Nucleotide-binding</keyword>
<dbReference type="PROSITE" id="PS50893">
    <property type="entry name" value="ABC_TRANSPORTER_2"/>
    <property type="match status" value="1"/>
</dbReference>
<evidence type="ECO:0000256" key="13">
    <source>
        <dbReference type="SAM" id="MobiDB-lite"/>
    </source>
</evidence>
<evidence type="ECO:0000256" key="5">
    <source>
        <dbReference type="ARBA" id="ARBA00022729"/>
    </source>
</evidence>
<name>A0AAD7Y3R4_9FUNG</name>
<feature type="compositionally biased region" description="Polar residues" evidence="13">
    <location>
        <begin position="722"/>
        <end position="731"/>
    </location>
</feature>
<keyword evidence="9 14" id="KW-1133">Transmembrane helix</keyword>
<feature type="disulfide bond" evidence="12">
    <location>
        <begin position="119"/>
        <end position="128"/>
    </location>
</feature>
<feature type="transmembrane region" description="Helical" evidence="14">
    <location>
        <begin position="318"/>
        <end position="343"/>
    </location>
</feature>
<dbReference type="RefSeq" id="XP_058348162.1">
    <property type="nucleotide sequence ID" value="XM_058480598.1"/>
</dbReference>
<keyword evidence="3" id="KW-0813">Transport</keyword>
<feature type="transmembrane region" description="Helical" evidence="14">
    <location>
        <begin position="814"/>
        <end position="837"/>
    </location>
</feature>
<dbReference type="Pfam" id="PF01061">
    <property type="entry name" value="ABC2_membrane"/>
    <property type="match status" value="1"/>
</dbReference>
<evidence type="ECO:0000256" key="10">
    <source>
        <dbReference type="ARBA" id="ARBA00023136"/>
    </source>
</evidence>
<evidence type="ECO:0000256" key="9">
    <source>
        <dbReference type="ARBA" id="ARBA00022989"/>
    </source>
</evidence>
<comment type="similarity">
    <text evidence="2">Belongs to the ABC transporter superfamily. ABCG family. Eye pigment precursor importer (TC 3.A.1.204) subfamily.</text>
</comment>
<dbReference type="SMART" id="SM00382">
    <property type="entry name" value="AAA"/>
    <property type="match status" value="1"/>
</dbReference>
<sequence>MSLRQLLFGVLLVSCLGISDAQTNTSSTTLGYLLPPPTTTTTTTTIPALGDGNNGCPDCPQCFNCMLPGFECLHFANCSHSGQCQCPPGFGGDDCREPLCGALADGRQRIPREDNHCDCPEGWEGINCNVCTMDSVCDPLVPTGQNGTCYRGGLTVFENHQMCNVTNRKILEQLKDQIPQVTFSCNQHEDSCDFQFWVDEVESFYCHLDECAFDQEFGYDNNITNYKCNNINCRCIKDEMLCGKDGSIDLTDLLKEEIKGPASFKCTDRECAFSEPAMDDLILMVFGDESIFLTCNSGECLHYTMVPGFKRPERPINWIMIVSGMAGVAVFLIIVTGVVTYLARKSSGSAPYIQLADDEAGKLMTEHTPANLIFDCISYKVGKQAILNSITGMVRPGEVMAIMGPSGSGKTTLLDILAKRPKMGTVIGDVYVNGHTVSPSDYKRLVGYVDQEDTMIPTLTVYETILYSALLRLPRSMSKAAKKFRVMEVMQELGIDNIKDSKIGQPGERSISGGERRRVAIACELVTSPSILFLDEPTSGLDAYNAYNVVESLVTLAKDYNRTIVFTIHQPRSNIVTLFDQLIVLGKGHTVYSGPQPRVQSYFKTIGYPCPAGFNIADYLIDLTMQPSDPKPVLHDETSNLASDSEQQPSIMQSSSPVNPAPSTSLFGSSNGFGDDLENTSEQWASELGARQERLRRERIRKKRQEQQQLTVPDVVVDGESSDNAATSTTKGDGMTPHLKRLVEAYDKSVVAVAVRDDVEQILAAAQATPDDLEEGGAASPLVKPVHTHERPGWFMQFRILADRTFKNLYRNPMLMFAHYTIAVVLAMICGGLFYQVSNTIAGFQNRMGLFFFYEALLGFMCLTSLQVFSNERILFVRERANGYYSPGIYFLSKVLFDIIPLRVVPPLMMGLISYYMVGLVEGVNEFLKFLLVLVLFNLTAAALCLAIGVVFKNLSMANLLCCMVLLFSMLFAGLLLNKDSMSPYFSWLKHLSFFNYALEALLVNEMLYLQLVEERFGLNIDVPGATILSTFGFNAKNYWPDVIKLSAMFLSFILFALLWLIFFVKERR</sequence>
<dbReference type="PROSITE" id="PS00022">
    <property type="entry name" value="EGF_1"/>
    <property type="match status" value="1"/>
</dbReference>
<dbReference type="PROSITE" id="PS51257">
    <property type="entry name" value="PROKAR_LIPOPROTEIN"/>
    <property type="match status" value="1"/>
</dbReference>
<dbReference type="InterPro" id="IPR050352">
    <property type="entry name" value="ABCG_transporters"/>
</dbReference>
<keyword evidence="12" id="KW-1015">Disulfide bond</keyword>
<dbReference type="InterPro" id="IPR017871">
    <property type="entry name" value="ABC_transporter-like_CS"/>
</dbReference>
<feature type="signal peptide" evidence="15">
    <location>
        <begin position="1"/>
        <end position="21"/>
    </location>
</feature>
<evidence type="ECO:0000256" key="8">
    <source>
        <dbReference type="ARBA" id="ARBA00022840"/>
    </source>
</evidence>
<dbReference type="PROSITE" id="PS00211">
    <property type="entry name" value="ABC_TRANSPORTER_1"/>
    <property type="match status" value="1"/>
</dbReference>
<dbReference type="PANTHER" id="PTHR48041:SF2">
    <property type="entry name" value="ATP-DEPENDENT PERMEASE-RELATED"/>
    <property type="match status" value="1"/>
</dbReference>
<dbReference type="Gene3D" id="2.10.25.10">
    <property type="entry name" value="Laminin"/>
    <property type="match status" value="1"/>
</dbReference>
<dbReference type="CDD" id="cd03213">
    <property type="entry name" value="ABCG_EPDR"/>
    <property type="match status" value="1"/>
</dbReference>
<evidence type="ECO:0000256" key="6">
    <source>
        <dbReference type="ARBA" id="ARBA00022741"/>
    </source>
</evidence>
<keyword evidence="5 15" id="KW-0732">Signal</keyword>
<keyword evidence="7" id="KW-0256">Endoplasmic reticulum</keyword>
<feature type="compositionally biased region" description="Polar residues" evidence="13">
    <location>
        <begin position="639"/>
        <end position="672"/>
    </location>
</feature>
<feature type="transmembrane region" description="Helical" evidence="14">
    <location>
        <begin position="1043"/>
        <end position="1065"/>
    </location>
</feature>
<dbReference type="PANTHER" id="PTHR48041">
    <property type="entry name" value="ABC TRANSPORTER G FAMILY MEMBER 28"/>
    <property type="match status" value="1"/>
</dbReference>
<evidence type="ECO:0000259" key="17">
    <source>
        <dbReference type="PROSITE" id="PS50893"/>
    </source>
</evidence>
<dbReference type="SUPFAM" id="SSF52540">
    <property type="entry name" value="P-loop containing nucleoside triphosphate hydrolases"/>
    <property type="match status" value="1"/>
</dbReference>
<keyword evidence="4 14" id="KW-0812">Transmembrane</keyword>
<evidence type="ECO:0000256" key="11">
    <source>
        <dbReference type="ARBA" id="ARBA00023180"/>
    </source>
</evidence>
<dbReference type="FunFam" id="3.40.50.300:FF:000702">
    <property type="entry name" value="ABC transporter (Adp1)"/>
    <property type="match status" value="1"/>
</dbReference>
<dbReference type="Pfam" id="PF19055">
    <property type="entry name" value="ABC2_membrane_7"/>
    <property type="match status" value="1"/>
</dbReference>
<accession>A0AAD7Y3R4</accession>
<feature type="transmembrane region" description="Helical" evidence="14">
    <location>
        <begin position="889"/>
        <end position="918"/>
    </location>
</feature>
<dbReference type="InterPro" id="IPR003439">
    <property type="entry name" value="ABC_transporter-like_ATP-bd"/>
</dbReference>
<dbReference type="PROSITE" id="PS50026">
    <property type="entry name" value="EGF_3"/>
    <property type="match status" value="1"/>
</dbReference>
<comment type="caution">
    <text evidence="12">Lacks conserved residue(s) required for the propagation of feature annotation.</text>
</comment>
<dbReference type="CDD" id="cd00054">
    <property type="entry name" value="EGF_CA"/>
    <property type="match status" value="1"/>
</dbReference>
<keyword evidence="11" id="KW-0325">Glycoprotein</keyword>
<evidence type="ECO:0000256" key="2">
    <source>
        <dbReference type="ARBA" id="ARBA00005814"/>
    </source>
</evidence>
<evidence type="ECO:0000313" key="19">
    <source>
        <dbReference type="Proteomes" id="UP001234581"/>
    </source>
</evidence>
<evidence type="ECO:0000256" key="3">
    <source>
        <dbReference type="ARBA" id="ARBA00022448"/>
    </source>
</evidence>
<evidence type="ECO:0000256" key="4">
    <source>
        <dbReference type="ARBA" id="ARBA00022692"/>
    </source>
</evidence>
<evidence type="ECO:0000256" key="14">
    <source>
        <dbReference type="SAM" id="Phobius"/>
    </source>
</evidence>
<dbReference type="EMBL" id="JARTCD010000002">
    <property type="protein sequence ID" value="KAJ8663250.1"/>
    <property type="molecule type" value="Genomic_DNA"/>
</dbReference>
<dbReference type="GO" id="GO:0016887">
    <property type="term" value="F:ATP hydrolysis activity"/>
    <property type="evidence" value="ECO:0007669"/>
    <property type="project" value="InterPro"/>
</dbReference>
<dbReference type="InterPro" id="IPR000742">
    <property type="entry name" value="EGF"/>
</dbReference>
<feature type="domain" description="ABC transporter" evidence="17">
    <location>
        <begin position="372"/>
        <end position="612"/>
    </location>
</feature>
<dbReference type="GO" id="GO:0005789">
    <property type="term" value="C:endoplasmic reticulum membrane"/>
    <property type="evidence" value="ECO:0007669"/>
    <property type="project" value="UniProtKB-SubCell"/>
</dbReference>
<dbReference type="GO" id="GO:0005524">
    <property type="term" value="F:ATP binding"/>
    <property type="evidence" value="ECO:0007669"/>
    <property type="project" value="UniProtKB-KW"/>
</dbReference>
<dbReference type="Proteomes" id="UP001234581">
    <property type="component" value="Unassembled WGS sequence"/>
</dbReference>
<dbReference type="Gene3D" id="3.40.50.300">
    <property type="entry name" value="P-loop containing nucleotide triphosphate hydrolases"/>
    <property type="match status" value="1"/>
</dbReference>
<evidence type="ECO:0000256" key="7">
    <source>
        <dbReference type="ARBA" id="ARBA00022824"/>
    </source>
</evidence>
<feature type="disulfide bond" evidence="12">
    <location>
        <begin position="100"/>
        <end position="117"/>
    </location>
</feature>
<organism evidence="18 19">
    <name type="scientific">Lichtheimia ornata</name>
    <dbReference type="NCBI Taxonomy" id="688661"/>
    <lineage>
        <taxon>Eukaryota</taxon>
        <taxon>Fungi</taxon>
        <taxon>Fungi incertae sedis</taxon>
        <taxon>Mucoromycota</taxon>
        <taxon>Mucoromycotina</taxon>
        <taxon>Mucoromycetes</taxon>
        <taxon>Mucorales</taxon>
        <taxon>Lichtheimiaceae</taxon>
        <taxon>Lichtheimia</taxon>
    </lineage>
</organism>
<keyword evidence="19" id="KW-1185">Reference proteome</keyword>
<feature type="transmembrane region" description="Helical" evidence="14">
    <location>
        <begin position="930"/>
        <end position="951"/>
    </location>
</feature>
<evidence type="ECO:0000256" key="12">
    <source>
        <dbReference type="PROSITE-ProRule" id="PRU00076"/>
    </source>
</evidence>
<evidence type="ECO:0000256" key="1">
    <source>
        <dbReference type="ARBA" id="ARBA00004477"/>
    </source>
</evidence>
<feature type="chain" id="PRO_5041923387" description="Abc transporter" evidence="15">
    <location>
        <begin position="22"/>
        <end position="1069"/>
    </location>
</feature>
<feature type="region of interest" description="Disordered" evidence="13">
    <location>
        <begin position="628"/>
        <end position="678"/>
    </location>
</feature>
<evidence type="ECO:0008006" key="20">
    <source>
        <dbReference type="Google" id="ProtNLM"/>
    </source>
</evidence>
<evidence type="ECO:0000313" key="18">
    <source>
        <dbReference type="EMBL" id="KAJ8663250.1"/>
    </source>
</evidence>
<dbReference type="AlphaFoldDB" id="A0AAD7Y3R4"/>